<keyword evidence="3" id="KW-0489">Methyltransferase</keyword>
<sequence length="658" mass="74389">MDTSSAKTEPEASRATSDSRDTSDKPVSSKRKSESVLENADSSETGSNSISPESVMSSSNLASGREKRIRKIKAYDDDFLMYDMPSCSNSSLIQNLTKQIAPAQEKAEQAGYNLGDLVWAKVSGHPWWPCMISNPELSPSSCKTEARSDSAHFKLIGGSRPKRSFYVQFFGPSVEHAWVPEGNIISYKGPAHFKAYAQEQIDKAVSKSAKEKMNEKFSQKISPLRREEWDRAIAEADSLLGKRPRDRKTYFLKQLGAAEAQVSIAEPAKANKLKRNSLDEENCQHEPKKWCPNEEINLESSQDYFIESASARADNPLKLVIKKKPAEPNESSLLNQLSPLSDQTSTKTDELDDKVILNMANKFDEEGVESPNGESYLTDRYKNAAYHIKQGLSIDEVCNKYRISKSALIKYLERGTAPRGKKTRLTELEERDLVDWLINYKDLRYCDAINIVFDKVIDMFKTSLRKNPFPNGKPSVDWWYDFLSRHPQIMASKPDWIKRGKINDKYIQDVQSGNLKCTKFRRALLSAILYIRKMSEAGNNFGHADGLDEESLEGLKQNTLRATSPDSAHSQDSERKPTDKCQSLESVEYDYDLVECSMSGGIADEDINKLLDSLASDESELTDVSSDQKYEMKYLFVNNDDEEEYEYDINENSIKSSV</sequence>
<evidence type="ECO:0000313" key="3">
    <source>
        <dbReference type="EMBL" id="RNA06539.1"/>
    </source>
</evidence>
<dbReference type="SUPFAM" id="SSF63748">
    <property type="entry name" value="Tudor/PWWP/MBT"/>
    <property type="match status" value="1"/>
</dbReference>
<dbReference type="InterPro" id="IPR000313">
    <property type="entry name" value="PWWP_dom"/>
</dbReference>
<feature type="domain" description="PWWP" evidence="2">
    <location>
        <begin position="114"/>
        <end position="190"/>
    </location>
</feature>
<dbReference type="STRING" id="10195.A0A3M7Q5L1"/>
<evidence type="ECO:0000259" key="2">
    <source>
        <dbReference type="PROSITE" id="PS50812"/>
    </source>
</evidence>
<dbReference type="GO" id="GO:0032259">
    <property type="term" value="P:methylation"/>
    <property type="evidence" value="ECO:0007669"/>
    <property type="project" value="UniProtKB-KW"/>
</dbReference>
<proteinExistence type="predicted"/>
<keyword evidence="4" id="KW-1185">Reference proteome</keyword>
<evidence type="ECO:0000256" key="1">
    <source>
        <dbReference type="SAM" id="MobiDB-lite"/>
    </source>
</evidence>
<feature type="region of interest" description="Disordered" evidence="1">
    <location>
        <begin position="1"/>
        <end position="63"/>
    </location>
</feature>
<dbReference type="PROSITE" id="PS50812">
    <property type="entry name" value="PWWP"/>
    <property type="match status" value="1"/>
</dbReference>
<dbReference type="EMBL" id="REGN01007350">
    <property type="protein sequence ID" value="RNA06539.1"/>
    <property type="molecule type" value="Genomic_DNA"/>
</dbReference>
<feature type="compositionally biased region" description="Basic and acidic residues" evidence="1">
    <location>
        <begin position="8"/>
        <end position="24"/>
    </location>
</feature>
<protein>
    <submittedName>
        <fullName evidence="3">Histone-lysine N-methyltransferase NSD2 isoform X1</fullName>
    </submittedName>
</protein>
<keyword evidence="3" id="KW-0808">Transferase</keyword>
<dbReference type="OrthoDB" id="422362at2759"/>
<name>A0A3M7Q5L1_BRAPC</name>
<dbReference type="SMART" id="SM00293">
    <property type="entry name" value="PWWP"/>
    <property type="match status" value="1"/>
</dbReference>
<gene>
    <name evidence="3" type="ORF">BpHYR1_032292</name>
</gene>
<feature type="region of interest" description="Disordered" evidence="1">
    <location>
        <begin position="560"/>
        <end position="581"/>
    </location>
</feature>
<feature type="compositionally biased region" description="Polar residues" evidence="1">
    <location>
        <begin position="40"/>
        <end position="62"/>
    </location>
</feature>
<feature type="compositionally biased region" description="Basic and acidic residues" evidence="1">
    <location>
        <begin position="569"/>
        <end position="579"/>
    </location>
</feature>
<evidence type="ECO:0000313" key="4">
    <source>
        <dbReference type="Proteomes" id="UP000276133"/>
    </source>
</evidence>
<dbReference type="AlphaFoldDB" id="A0A3M7Q5L1"/>
<dbReference type="Pfam" id="PF00855">
    <property type="entry name" value="PWWP"/>
    <property type="match status" value="1"/>
</dbReference>
<reference evidence="3 4" key="1">
    <citation type="journal article" date="2018" name="Sci. Rep.">
        <title>Genomic signatures of local adaptation to the degree of environmental predictability in rotifers.</title>
        <authorList>
            <person name="Franch-Gras L."/>
            <person name="Hahn C."/>
            <person name="Garcia-Roger E.M."/>
            <person name="Carmona M.J."/>
            <person name="Serra M."/>
            <person name="Gomez A."/>
        </authorList>
    </citation>
    <scope>NUCLEOTIDE SEQUENCE [LARGE SCALE GENOMIC DNA]</scope>
    <source>
        <strain evidence="3">HYR1</strain>
    </source>
</reference>
<organism evidence="3 4">
    <name type="scientific">Brachionus plicatilis</name>
    <name type="common">Marine rotifer</name>
    <name type="synonym">Brachionus muelleri</name>
    <dbReference type="NCBI Taxonomy" id="10195"/>
    <lineage>
        <taxon>Eukaryota</taxon>
        <taxon>Metazoa</taxon>
        <taxon>Spiralia</taxon>
        <taxon>Gnathifera</taxon>
        <taxon>Rotifera</taxon>
        <taxon>Eurotatoria</taxon>
        <taxon>Monogononta</taxon>
        <taxon>Pseudotrocha</taxon>
        <taxon>Ploima</taxon>
        <taxon>Brachionidae</taxon>
        <taxon>Brachionus</taxon>
    </lineage>
</organism>
<dbReference type="GO" id="GO:0008168">
    <property type="term" value="F:methyltransferase activity"/>
    <property type="evidence" value="ECO:0007669"/>
    <property type="project" value="UniProtKB-KW"/>
</dbReference>
<dbReference type="Gene3D" id="2.30.30.140">
    <property type="match status" value="1"/>
</dbReference>
<dbReference type="Proteomes" id="UP000276133">
    <property type="component" value="Unassembled WGS sequence"/>
</dbReference>
<dbReference type="CDD" id="cd20144">
    <property type="entry name" value="PWWP_NSD_rpt1"/>
    <property type="match status" value="1"/>
</dbReference>
<accession>A0A3M7Q5L1</accession>
<comment type="caution">
    <text evidence="3">The sequence shown here is derived from an EMBL/GenBank/DDBJ whole genome shotgun (WGS) entry which is preliminary data.</text>
</comment>